<accession>A0ABU4FQ19</accession>
<feature type="domain" description="Ketosynthase family 3 (KS3)" evidence="6">
    <location>
        <begin position="101"/>
        <end position="518"/>
    </location>
</feature>
<evidence type="ECO:0000256" key="2">
    <source>
        <dbReference type="ARBA" id="ARBA00022553"/>
    </source>
</evidence>
<evidence type="ECO:0000313" key="8">
    <source>
        <dbReference type="Proteomes" id="UP001187346"/>
    </source>
</evidence>
<dbReference type="Pfam" id="PF00550">
    <property type="entry name" value="PP-binding"/>
    <property type="match status" value="1"/>
</dbReference>
<name>A0ABU4FQ19_9ACTN</name>
<dbReference type="SMART" id="SM00825">
    <property type="entry name" value="PKS_KS"/>
    <property type="match status" value="1"/>
</dbReference>
<evidence type="ECO:0000256" key="3">
    <source>
        <dbReference type="ARBA" id="ARBA00022679"/>
    </source>
</evidence>
<dbReference type="Pfam" id="PF16197">
    <property type="entry name" value="KAsynt_C_assoc"/>
    <property type="match status" value="1"/>
</dbReference>
<gene>
    <name evidence="7" type="ORF">R5A26_42995</name>
</gene>
<dbReference type="InterPro" id="IPR020841">
    <property type="entry name" value="PKS_Beta-ketoAc_synthase_dom"/>
</dbReference>
<dbReference type="InterPro" id="IPR014030">
    <property type="entry name" value="Ketoacyl_synth_N"/>
</dbReference>
<dbReference type="RefSeq" id="WP_317775451.1">
    <property type="nucleotide sequence ID" value="NZ_JAWMAJ010000247.1"/>
</dbReference>
<protein>
    <submittedName>
        <fullName evidence="7">Beta-ketoacyl synthase N-terminal-like domain-containing protein</fullName>
    </submittedName>
</protein>
<dbReference type="InterPro" id="IPR018201">
    <property type="entry name" value="Ketoacyl_synth_AS"/>
</dbReference>
<dbReference type="SMART" id="SM00823">
    <property type="entry name" value="PKS_PP"/>
    <property type="match status" value="1"/>
</dbReference>
<reference evidence="7 8" key="1">
    <citation type="submission" date="2023-10" db="EMBL/GenBank/DDBJ databases">
        <title>Characterization of rhizosphere-enriched actinobacteria from wheat plants lab-grown on chernevaya soil.</title>
        <authorList>
            <person name="Tikhonova E.N."/>
            <person name="Konopkin A."/>
            <person name="Kravchenko I.K."/>
        </authorList>
    </citation>
    <scope>NUCLEOTIDE SEQUENCE [LARGE SCALE GENOMIC DNA]</scope>
    <source>
        <strain evidence="7 8">RR29</strain>
    </source>
</reference>
<dbReference type="SUPFAM" id="SSF47336">
    <property type="entry name" value="ACP-like"/>
    <property type="match status" value="1"/>
</dbReference>
<evidence type="ECO:0000259" key="6">
    <source>
        <dbReference type="PROSITE" id="PS52004"/>
    </source>
</evidence>
<dbReference type="InterPro" id="IPR032821">
    <property type="entry name" value="PKS_assoc"/>
</dbReference>
<dbReference type="CDD" id="cd00833">
    <property type="entry name" value="PKS"/>
    <property type="match status" value="1"/>
</dbReference>
<dbReference type="Proteomes" id="UP001187346">
    <property type="component" value="Unassembled WGS sequence"/>
</dbReference>
<evidence type="ECO:0000256" key="4">
    <source>
        <dbReference type="ARBA" id="ARBA00023315"/>
    </source>
</evidence>
<dbReference type="InterPro" id="IPR036736">
    <property type="entry name" value="ACP-like_sf"/>
</dbReference>
<sequence>MSPFPADTAGLRRLVVERIAHWSGVSGADIAADRPLAELGMSSRDAVAIAAELSRALGRELPATLLWETSTVDGLVALLGGSAEPVPESAFVPREIAIDDDEPVAVVGVGCRLPGGVRGPGDYWRLLVEGTDAIGRVPEGRWRDFVTEAPADANPWGGYLDDATLTGFDSTFFRISPREADAMDPQQRMLLEVAQEALDHAAIPAASLAGTATGVFVGISAHDYGHLTAADPATVDPWATTGAATSVAAGRLSYVYDLRGPSIAVDTACSSSLVAVHQACTALRGGECDTALATGANMLLSPAVTVAFGRAGALAPDGRCKPFSQSADGIGRAEGCAVVVLKRFSDALRDGDRVLAVITATTVNSDGRSNGLMAPSPAAQRALLETAYARAGLDPATVDYVEAHGTGTPLGDPIEAGALADVLGRERHPDQPLLLGSVKSNLGHLEAAAGVAGLVKAVLALHHGIIPGSLHCARPALDDERLRVVTEPEPWPRYGGTATAGVSAFGFGGTNAHAVLEEWQPSRSAERALNTSVSAGLLQLSDADPARVRHTAAALADWLDTPAGSAARIHDIGR</sequence>
<proteinExistence type="predicted"/>
<evidence type="ECO:0000256" key="1">
    <source>
        <dbReference type="ARBA" id="ARBA00022450"/>
    </source>
</evidence>
<dbReference type="Pfam" id="PF00109">
    <property type="entry name" value="ketoacyl-synt"/>
    <property type="match status" value="1"/>
</dbReference>
<dbReference type="EMBL" id="JAWMAJ010000247">
    <property type="protein sequence ID" value="MDV7222719.1"/>
    <property type="molecule type" value="Genomic_DNA"/>
</dbReference>
<feature type="non-terminal residue" evidence="7">
    <location>
        <position position="574"/>
    </location>
</feature>
<dbReference type="InterPro" id="IPR016039">
    <property type="entry name" value="Thiolase-like"/>
</dbReference>
<feature type="domain" description="Carrier" evidence="5">
    <location>
        <begin position="9"/>
        <end position="83"/>
    </location>
</feature>
<organism evidence="7 8">
    <name type="scientific">Streptomyces prunicolor</name>
    <dbReference type="NCBI Taxonomy" id="67348"/>
    <lineage>
        <taxon>Bacteria</taxon>
        <taxon>Bacillati</taxon>
        <taxon>Actinomycetota</taxon>
        <taxon>Actinomycetes</taxon>
        <taxon>Kitasatosporales</taxon>
        <taxon>Streptomycetaceae</taxon>
        <taxon>Streptomyces</taxon>
    </lineage>
</organism>
<keyword evidence="2" id="KW-0597">Phosphoprotein</keyword>
<comment type="caution">
    <text evidence="7">The sequence shown here is derived from an EMBL/GenBank/DDBJ whole genome shotgun (WGS) entry which is preliminary data.</text>
</comment>
<keyword evidence="3" id="KW-0808">Transferase</keyword>
<dbReference type="Pfam" id="PF02801">
    <property type="entry name" value="Ketoacyl-synt_C"/>
    <property type="match status" value="1"/>
</dbReference>
<dbReference type="Gene3D" id="1.10.1200.10">
    <property type="entry name" value="ACP-like"/>
    <property type="match status" value="1"/>
</dbReference>
<dbReference type="InterPro" id="IPR014031">
    <property type="entry name" value="Ketoacyl_synth_C"/>
</dbReference>
<dbReference type="PANTHER" id="PTHR43775:SF37">
    <property type="entry name" value="SI:DKEY-61P9.11"/>
    <property type="match status" value="1"/>
</dbReference>
<dbReference type="PROSITE" id="PS52004">
    <property type="entry name" value="KS3_2"/>
    <property type="match status" value="1"/>
</dbReference>
<dbReference type="PANTHER" id="PTHR43775">
    <property type="entry name" value="FATTY ACID SYNTHASE"/>
    <property type="match status" value="1"/>
</dbReference>
<keyword evidence="4" id="KW-0012">Acyltransferase</keyword>
<dbReference type="InterPro" id="IPR050091">
    <property type="entry name" value="PKS_NRPS_Biosynth_Enz"/>
</dbReference>
<dbReference type="SUPFAM" id="SSF53901">
    <property type="entry name" value="Thiolase-like"/>
    <property type="match status" value="1"/>
</dbReference>
<evidence type="ECO:0000313" key="7">
    <source>
        <dbReference type="EMBL" id="MDV7222719.1"/>
    </source>
</evidence>
<dbReference type="InterPro" id="IPR020806">
    <property type="entry name" value="PKS_PP-bd"/>
</dbReference>
<dbReference type="InterPro" id="IPR009081">
    <property type="entry name" value="PP-bd_ACP"/>
</dbReference>
<dbReference type="PROSITE" id="PS00606">
    <property type="entry name" value="KS3_1"/>
    <property type="match status" value="1"/>
</dbReference>
<evidence type="ECO:0000259" key="5">
    <source>
        <dbReference type="PROSITE" id="PS50075"/>
    </source>
</evidence>
<keyword evidence="1" id="KW-0596">Phosphopantetheine</keyword>
<keyword evidence="8" id="KW-1185">Reference proteome</keyword>
<dbReference type="PROSITE" id="PS50075">
    <property type="entry name" value="CARRIER"/>
    <property type="match status" value="1"/>
</dbReference>
<dbReference type="Gene3D" id="3.40.47.10">
    <property type="match status" value="1"/>
</dbReference>